<accession>A0ABQ1BWD0</accession>
<keyword evidence="2" id="KW-1185">Reference proteome</keyword>
<reference evidence="1 2" key="1">
    <citation type="journal article" date="2019" name="Emerg. Microbes Infect.">
        <title>Comprehensive subspecies identification of 175 nontuberculous mycobacteria species based on 7547 genomic profiles.</title>
        <authorList>
            <person name="Matsumoto Y."/>
            <person name="Kinjo T."/>
            <person name="Motooka D."/>
            <person name="Nabeya D."/>
            <person name="Jung N."/>
            <person name="Uechi K."/>
            <person name="Horii T."/>
            <person name="Iida T."/>
            <person name="Fujita J."/>
            <person name="Nakamura S."/>
        </authorList>
    </citation>
    <scope>NUCLEOTIDE SEQUENCE [LARGE SCALE GENOMIC DNA]</scope>
    <source>
        <strain evidence="1 2">JCM 13573</strain>
    </source>
</reference>
<protein>
    <submittedName>
        <fullName evidence="1">Uncharacterized protein</fullName>
    </submittedName>
</protein>
<proteinExistence type="predicted"/>
<evidence type="ECO:0000313" key="2">
    <source>
        <dbReference type="Proteomes" id="UP000465306"/>
    </source>
</evidence>
<comment type="caution">
    <text evidence="1">The sequence shown here is derived from an EMBL/GenBank/DDBJ whole genome shotgun (WGS) entry which is preliminary data.</text>
</comment>
<dbReference type="EMBL" id="BLKU01000005">
    <property type="protein sequence ID" value="GFG68052.1"/>
    <property type="molecule type" value="Genomic_DNA"/>
</dbReference>
<organism evidence="1 2">
    <name type="scientific">Mycobacterium kubicae</name>
    <dbReference type="NCBI Taxonomy" id="120959"/>
    <lineage>
        <taxon>Bacteria</taxon>
        <taxon>Bacillati</taxon>
        <taxon>Actinomycetota</taxon>
        <taxon>Actinomycetes</taxon>
        <taxon>Mycobacteriales</taxon>
        <taxon>Mycobacteriaceae</taxon>
        <taxon>Mycobacterium</taxon>
        <taxon>Mycobacterium simiae complex</taxon>
    </lineage>
</organism>
<dbReference type="Proteomes" id="UP000465306">
    <property type="component" value="Unassembled WGS sequence"/>
</dbReference>
<name>A0ABQ1BWD0_9MYCO</name>
<evidence type="ECO:0000313" key="1">
    <source>
        <dbReference type="EMBL" id="GFG68052.1"/>
    </source>
</evidence>
<sequence>MAWSAVTAAKVVAPIDRPSAGLAPCAMWSNPRVSGRSPKLPLHGFSKSYLKRNSEFPMRELYNDGRFSGWSPPPE</sequence>
<gene>
    <name evidence="1" type="ORF">MKUB_55420</name>
</gene>